<keyword evidence="2" id="KW-0349">Heme</keyword>
<sequence length="906" mass="102691">MDNKIIRDNPGLKNFSQFLYNAGLKTKYNEFFTVALTQIKCLNKLESTINLPLSGAPTQVTNNGQYCDLERDVSEEIVCNPYYKYRRIDGKCNNLKDTNSGAAFHCQRRLLPQDYADGVYKGRTAYDGSPLPNERFISNSVKNKNEVFDKKRSSMHMIWGQVIAHDTIKTLQYFGLGLDCCPPTGPIHPECIIDINVPQDRLTMAYNQTCLSIARSTGCNTCRLGAREQMNAPTAYLDLSLVYGFYKPDSDSLRTFKGGKFQTNQSLAGTTILPEAVLPQDQDIFDLTACAPPTDRPWLSCFKTGDGIRGNQQTLINTMTLVLVIRHNQHCDGLAKVNPHWSDDTLYREARRILEAEYNYINFEEYLPSIINRDLMNFFDLNVSPFGQFSEYNPYMSGDIINEYGVAAFRYSHSNVNNIFPIIHKNRLKDSSLKLRLNFVQMSELWDGNKNGIIKGMCEDREKRTDLDYTDDVRDYLFFTPCAPTVTDLLANDVGRGRDHGIAAYIYYVQYCSDQLNHIRQRASLANMLCKTTDFETIQVNPLYVSSETNPRISCDSFAEFDYHLWAEIEDVSEEIVCNPDYKYRRIDGKCNNLKETNWGSAFHCQRRLLPPDFGDGVNKVRVAWDGSPLPNERLIGNSLSHESTIHIKNKTLLHMIWGQVIAHDMLKTLQYFGVALNCCPTSGPTHPECVLINNIPHDRLTIAYNESCLSIARSTACGTCSLGARNQMTAPTSYLDLSLVYGYYKPNSDSLRTFEKGKLQTNQSLVGTVILPEAVMPQDLDIYDLNSCMPAVDRPWLGCFKNGDGIRGNQQPLIAALSIVLVVRHNQHCDGLAKVNPHWSDEVLYQESRHYKDIDLYIGGLAETLLDGSNVGPTFACIIGIQFFHLKFGDRFYFEHKSDTHSFSI</sequence>
<keyword evidence="2" id="KW-0408">Iron</keyword>
<dbReference type="InterPro" id="IPR019791">
    <property type="entry name" value="Haem_peroxidase_animal"/>
</dbReference>
<organism evidence="3">
    <name type="scientific">Oppiella nova</name>
    <dbReference type="NCBI Taxonomy" id="334625"/>
    <lineage>
        <taxon>Eukaryota</taxon>
        <taxon>Metazoa</taxon>
        <taxon>Ecdysozoa</taxon>
        <taxon>Arthropoda</taxon>
        <taxon>Chelicerata</taxon>
        <taxon>Arachnida</taxon>
        <taxon>Acari</taxon>
        <taxon>Acariformes</taxon>
        <taxon>Sarcoptiformes</taxon>
        <taxon>Oribatida</taxon>
        <taxon>Brachypylina</taxon>
        <taxon>Oppioidea</taxon>
        <taxon>Oppiidae</taxon>
        <taxon>Oppiella</taxon>
    </lineage>
</organism>
<evidence type="ECO:0008006" key="5">
    <source>
        <dbReference type="Google" id="ProtNLM"/>
    </source>
</evidence>
<protein>
    <recommendedName>
        <fullName evidence="5">Peroxidase</fullName>
    </recommendedName>
</protein>
<dbReference type="PRINTS" id="PR00457">
    <property type="entry name" value="ANPEROXIDASE"/>
</dbReference>
<evidence type="ECO:0000256" key="1">
    <source>
        <dbReference type="ARBA" id="ARBA00022559"/>
    </source>
</evidence>
<dbReference type="InterPro" id="IPR010255">
    <property type="entry name" value="Haem_peroxidase_sf"/>
</dbReference>
<reference evidence="3" key="1">
    <citation type="submission" date="2020-11" db="EMBL/GenBank/DDBJ databases">
        <authorList>
            <person name="Tran Van P."/>
        </authorList>
    </citation>
    <scope>NUCLEOTIDE SEQUENCE</scope>
</reference>
<dbReference type="GO" id="GO:0006979">
    <property type="term" value="P:response to oxidative stress"/>
    <property type="evidence" value="ECO:0007669"/>
    <property type="project" value="InterPro"/>
</dbReference>
<name>A0A7R9QE11_9ACAR</name>
<proteinExistence type="predicted"/>
<dbReference type="Pfam" id="PF03098">
    <property type="entry name" value="An_peroxidase"/>
    <property type="match status" value="2"/>
</dbReference>
<feature type="non-terminal residue" evidence="3">
    <location>
        <position position="1"/>
    </location>
</feature>
<keyword evidence="4" id="KW-1185">Reference proteome</keyword>
<dbReference type="InterPro" id="IPR037120">
    <property type="entry name" value="Haem_peroxidase_sf_animal"/>
</dbReference>
<accession>A0A7R9QE11</accession>
<dbReference type="OrthoDB" id="823504at2759"/>
<evidence type="ECO:0000313" key="4">
    <source>
        <dbReference type="Proteomes" id="UP000728032"/>
    </source>
</evidence>
<keyword evidence="1" id="KW-0560">Oxidoreductase</keyword>
<keyword evidence="2" id="KW-0479">Metal-binding</keyword>
<gene>
    <name evidence="3" type="ORF">ONB1V03_LOCUS3565</name>
</gene>
<feature type="binding site" description="axial binding residue" evidence="2">
    <location>
        <position position="413"/>
    </location>
    <ligand>
        <name>heme b</name>
        <dbReference type="ChEBI" id="CHEBI:60344"/>
    </ligand>
    <ligandPart>
        <name>Fe</name>
        <dbReference type="ChEBI" id="CHEBI:18248"/>
    </ligandPart>
</feature>
<dbReference type="GO" id="GO:0046872">
    <property type="term" value="F:metal ion binding"/>
    <property type="evidence" value="ECO:0007669"/>
    <property type="project" value="UniProtKB-KW"/>
</dbReference>
<dbReference type="EMBL" id="CAJPVJ010001073">
    <property type="protein sequence ID" value="CAG2164005.1"/>
    <property type="molecule type" value="Genomic_DNA"/>
</dbReference>
<dbReference type="PANTHER" id="PTHR11475:SF143">
    <property type="entry name" value="PUTATIVE-RELATED"/>
    <property type="match status" value="1"/>
</dbReference>
<dbReference type="EMBL" id="OC915898">
    <property type="protein sequence ID" value="CAD7642388.1"/>
    <property type="molecule type" value="Genomic_DNA"/>
</dbReference>
<keyword evidence="1" id="KW-0575">Peroxidase</keyword>
<dbReference type="PANTHER" id="PTHR11475">
    <property type="entry name" value="OXIDASE/PEROXIDASE"/>
    <property type="match status" value="1"/>
</dbReference>
<evidence type="ECO:0000313" key="3">
    <source>
        <dbReference type="EMBL" id="CAD7642388.1"/>
    </source>
</evidence>
<dbReference type="AlphaFoldDB" id="A0A7R9QE11"/>
<dbReference type="Gene3D" id="1.10.640.10">
    <property type="entry name" value="Haem peroxidase domain superfamily, animal type"/>
    <property type="match status" value="4"/>
</dbReference>
<dbReference type="PROSITE" id="PS50292">
    <property type="entry name" value="PEROXIDASE_3"/>
    <property type="match status" value="1"/>
</dbReference>
<dbReference type="GO" id="GO:0004601">
    <property type="term" value="F:peroxidase activity"/>
    <property type="evidence" value="ECO:0007669"/>
    <property type="project" value="UniProtKB-KW"/>
</dbReference>
<dbReference type="SUPFAM" id="SSF48113">
    <property type="entry name" value="Heme-dependent peroxidases"/>
    <property type="match status" value="3"/>
</dbReference>
<dbReference type="Proteomes" id="UP000728032">
    <property type="component" value="Unassembled WGS sequence"/>
</dbReference>
<evidence type="ECO:0000256" key="2">
    <source>
        <dbReference type="PIRSR" id="PIRSR619791-2"/>
    </source>
</evidence>
<dbReference type="GO" id="GO:0020037">
    <property type="term" value="F:heme binding"/>
    <property type="evidence" value="ECO:0007669"/>
    <property type="project" value="InterPro"/>
</dbReference>